<protein>
    <submittedName>
        <fullName evidence="1">Uncharacterized protein</fullName>
    </submittedName>
</protein>
<proteinExistence type="predicted"/>
<sequence>MTKHQGMKSLAAPCIVDEGILINHDDIRRLLTDMCHVHYVHTIDGQIKSKGNGFIQEIFSDYHQSTLIANKKIYININSFDYLQLSKSTENETCFNLIQDSMQLCLIPIPRKIEPQAISKNIDAEAIEAMVTEVLSARLDVQLDDEDFQ</sequence>
<reference evidence="1" key="1">
    <citation type="journal article" date="2021" name="Antonie Van Leeuwenhoek">
        <title>Draft genome and description of Waterburya agarophytonicola gen. nov. sp. nov. (Pleurocapsales, Cyanobacteria): a seaweed symbiont.</title>
        <authorList>
            <person name="Bonthond G."/>
            <person name="Shalygin S."/>
            <person name="Bayer T."/>
            <person name="Weinberger F."/>
        </authorList>
    </citation>
    <scope>NUCLEOTIDE SEQUENCE</scope>
    <source>
        <strain evidence="1">KI4</strain>
    </source>
</reference>
<evidence type="ECO:0000313" key="1">
    <source>
        <dbReference type="EMBL" id="MCC0179542.1"/>
    </source>
</evidence>
<organism evidence="1 2">
    <name type="scientific">Waterburya agarophytonicola KI4</name>
    <dbReference type="NCBI Taxonomy" id="2874699"/>
    <lineage>
        <taxon>Bacteria</taxon>
        <taxon>Bacillati</taxon>
        <taxon>Cyanobacteriota</taxon>
        <taxon>Cyanophyceae</taxon>
        <taxon>Pleurocapsales</taxon>
        <taxon>Hyellaceae</taxon>
        <taxon>Waterburya</taxon>
        <taxon>Waterburya agarophytonicola</taxon>
    </lineage>
</organism>
<comment type="caution">
    <text evidence="1">The sequence shown here is derived from an EMBL/GenBank/DDBJ whole genome shotgun (WGS) entry which is preliminary data.</text>
</comment>
<dbReference type="RefSeq" id="WP_229642641.1">
    <property type="nucleotide sequence ID" value="NZ_JADWDC010000091.1"/>
</dbReference>
<dbReference type="Proteomes" id="UP000729733">
    <property type="component" value="Unassembled WGS sequence"/>
</dbReference>
<accession>A0A964BW96</accession>
<evidence type="ECO:0000313" key="2">
    <source>
        <dbReference type="Proteomes" id="UP000729733"/>
    </source>
</evidence>
<dbReference type="AlphaFoldDB" id="A0A964BW96"/>
<dbReference type="EMBL" id="JADWDC010000091">
    <property type="protein sequence ID" value="MCC0179542.1"/>
    <property type="molecule type" value="Genomic_DNA"/>
</dbReference>
<gene>
    <name evidence="1" type="ORF">I4641_21515</name>
</gene>
<name>A0A964BW96_9CYAN</name>
<keyword evidence="2" id="KW-1185">Reference proteome</keyword>